<dbReference type="GO" id="GO:0006310">
    <property type="term" value="P:DNA recombination"/>
    <property type="evidence" value="ECO:0007669"/>
    <property type="project" value="UniProtKB-KW"/>
</dbReference>
<dbReference type="Pfam" id="PF13102">
    <property type="entry name" value="Phage_int_SAM_5"/>
    <property type="match status" value="1"/>
</dbReference>
<feature type="domain" description="Tyr recombinase" evidence="3">
    <location>
        <begin position="179"/>
        <end position="387"/>
    </location>
</feature>
<dbReference type="Gene3D" id="1.10.443.10">
    <property type="entry name" value="Intergrase catalytic core"/>
    <property type="match status" value="1"/>
</dbReference>
<evidence type="ECO:0000256" key="1">
    <source>
        <dbReference type="ARBA" id="ARBA00022908"/>
    </source>
</evidence>
<evidence type="ECO:0000313" key="4">
    <source>
        <dbReference type="EMBL" id="SDW76369.1"/>
    </source>
</evidence>
<dbReference type="InterPro" id="IPR050090">
    <property type="entry name" value="Tyrosine_recombinase_XerCD"/>
</dbReference>
<keyword evidence="5" id="KW-1185">Reference proteome</keyword>
<dbReference type="Proteomes" id="UP000183400">
    <property type="component" value="Unassembled WGS sequence"/>
</dbReference>
<proteinExistence type="predicted"/>
<name>A0A1H2W8J5_9RHOB</name>
<dbReference type="InterPro" id="IPR002104">
    <property type="entry name" value="Integrase_catalytic"/>
</dbReference>
<dbReference type="CDD" id="cd01189">
    <property type="entry name" value="INT_ICEBs1_C_like"/>
    <property type="match status" value="1"/>
</dbReference>
<evidence type="ECO:0000259" key="3">
    <source>
        <dbReference type="PROSITE" id="PS51898"/>
    </source>
</evidence>
<evidence type="ECO:0000256" key="2">
    <source>
        <dbReference type="ARBA" id="ARBA00023172"/>
    </source>
</evidence>
<dbReference type="EMBL" id="FNNP01000001">
    <property type="protein sequence ID" value="SDW76369.1"/>
    <property type="molecule type" value="Genomic_DNA"/>
</dbReference>
<gene>
    <name evidence="4" type="ORF">SAMN05444358_1011695</name>
</gene>
<dbReference type="RefSeq" id="WP_176797669.1">
    <property type="nucleotide sequence ID" value="NZ_FNNP01000001.1"/>
</dbReference>
<organism evidence="4 5">
    <name type="scientific">Ruegeria halocynthiae</name>
    <dbReference type="NCBI Taxonomy" id="985054"/>
    <lineage>
        <taxon>Bacteria</taxon>
        <taxon>Pseudomonadati</taxon>
        <taxon>Pseudomonadota</taxon>
        <taxon>Alphaproteobacteria</taxon>
        <taxon>Rhodobacterales</taxon>
        <taxon>Roseobacteraceae</taxon>
        <taxon>Ruegeria</taxon>
    </lineage>
</organism>
<dbReference type="PANTHER" id="PTHR30349:SF64">
    <property type="entry name" value="PROPHAGE INTEGRASE INTD-RELATED"/>
    <property type="match status" value="1"/>
</dbReference>
<sequence>MSHITTKMVKSKGDTKRKVYVARWKEGSKKKEKIFERKRDASKFLETAGEDSKRELDLFGSDKTYIEISREYRLSLVEPTDGSDPIGEQTHRTYKRYLTYPAFVLQHHKIGEVDDEWMRDVRDYCVKNTNSTRAASEAFRLCKAVMSYAEAQGYIERAPGLKLNVAVSRSDRMQERIRKTDQVFTTDEVRTLLRAADALAQDKQKQRQKAWLSYRALAYFLAYTGARISEARGFPRVGFLHNQNLISIRQKATEGGEIEYPKTRDGIRDIPLVPELVAPMQEAMQAHDRDLVFSTRNGDPLELRNLYNRMWKPLIAKANEMAADEENELSPVRKLGFHALRHSYASRLIAANVDLKRLQVWMGHHDPAYTVKQYGHLVEDRAADAALMEKIAV</sequence>
<dbReference type="InterPro" id="IPR025269">
    <property type="entry name" value="SAM-like_dom"/>
</dbReference>
<dbReference type="STRING" id="985054.SAMN05444358_1011695"/>
<dbReference type="GO" id="GO:0015074">
    <property type="term" value="P:DNA integration"/>
    <property type="evidence" value="ECO:0007669"/>
    <property type="project" value="UniProtKB-KW"/>
</dbReference>
<dbReference type="PROSITE" id="PS51898">
    <property type="entry name" value="TYR_RECOMBINASE"/>
    <property type="match status" value="1"/>
</dbReference>
<dbReference type="InterPro" id="IPR013762">
    <property type="entry name" value="Integrase-like_cat_sf"/>
</dbReference>
<keyword evidence="2" id="KW-0233">DNA recombination</keyword>
<protein>
    <submittedName>
        <fullName evidence="4">Site-specific recombinase XerD</fullName>
    </submittedName>
</protein>
<dbReference type="GO" id="GO:0003677">
    <property type="term" value="F:DNA binding"/>
    <property type="evidence" value="ECO:0007669"/>
    <property type="project" value="InterPro"/>
</dbReference>
<reference evidence="5" key="1">
    <citation type="submission" date="2016-10" db="EMBL/GenBank/DDBJ databases">
        <authorList>
            <person name="Varghese N."/>
            <person name="Submissions S."/>
        </authorList>
    </citation>
    <scope>NUCLEOTIDE SEQUENCE [LARGE SCALE GENOMIC DNA]</scope>
    <source>
        <strain evidence="5">DSM 27839</strain>
    </source>
</reference>
<evidence type="ECO:0000313" key="5">
    <source>
        <dbReference type="Proteomes" id="UP000183400"/>
    </source>
</evidence>
<accession>A0A1H2W8J5</accession>
<dbReference type="AlphaFoldDB" id="A0A1H2W8J5"/>
<dbReference type="Pfam" id="PF00589">
    <property type="entry name" value="Phage_integrase"/>
    <property type="match status" value="1"/>
</dbReference>
<dbReference type="PANTHER" id="PTHR30349">
    <property type="entry name" value="PHAGE INTEGRASE-RELATED"/>
    <property type="match status" value="1"/>
</dbReference>
<dbReference type="InterPro" id="IPR011010">
    <property type="entry name" value="DNA_brk_join_enz"/>
</dbReference>
<dbReference type="SUPFAM" id="SSF56349">
    <property type="entry name" value="DNA breaking-rejoining enzymes"/>
    <property type="match status" value="1"/>
</dbReference>
<keyword evidence="1" id="KW-0229">DNA integration</keyword>